<comment type="cofactor">
    <cofactor evidence="1">
        <name>Mn(2+)</name>
        <dbReference type="ChEBI" id="CHEBI:29035"/>
    </cofactor>
</comment>
<feature type="non-terminal residue" evidence="10">
    <location>
        <position position="1"/>
    </location>
</feature>
<dbReference type="Gene3D" id="1.10.510.10">
    <property type="entry name" value="Transferase(Phosphotransferase) domain 1"/>
    <property type="match status" value="1"/>
</dbReference>
<dbReference type="PANTHER" id="PTHR43895:SF33">
    <property type="entry name" value="PROTEIN KINASE DOMAIN-CONTAINING PROTEIN"/>
    <property type="match status" value="1"/>
</dbReference>
<evidence type="ECO:0000313" key="11">
    <source>
        <dbReference type="Proteomes" id="UP000075243"/>
    </source>
</evidence>
<protein>
    <recommendedName>
        <fullName evidence="2">non-specific serine/threonine protein kinase</fullName>
        <ecNumber evidence="2">2.7.11.1</ecNumber>
    </recommendedName>
</protein>
<feature type="domain" description="NAF" evidence="9">
    <location>
        <begin position="103"/>
        <end position="127"/>
    </location>
</feature>
<evidence type="ECO:0000313" key="10">
    <source>
        <dbReference type="EMBL" id="KYP34681.1"/>
    </source>
</evidence>
<feature type="domain" description="Protein kinase" evidence="8">
    <location>
        <begin position="1"/>
        <end position="285"/>
    </location>
</feature>
<dbReference type="PROSITE" id="PS50011">
    <property type="entry name" value="PROTEIN_KINASE_DOM"/>
    <property type="match status" value="1"/>
</dbReference>
<dbReference type="InterPro" id="IPR004041">
    <property type="entry name" value="NAF_dom"/>
</dbReference>
<dbReference type="SUPFAM" id="SSF56112">
    <property type="entry name" value="Protein kinase-like (PK-like)"/>
    <property type="match status" value="1"/>
</dbReference>
<dbReference type="GO" id="GO:0004674">
    <property type="term" value="F:protein serine/threonine kinase activity"/>
    <property type="evidence" value="ECO:0007669"/>
    <property type="project" value="UniProtKB-KW"/>
</dbReference>
<keyword evidence="3" id="KW-0723">Serine/threonine-protein kinase</keyword>
<dbReference type="Proteomes" id="UP000075243">
    <property type="component" value="Unassembled WGS sequence"/>
</dbReference>
<evidence type="ECO:0000256" key="6">
    <source>
        <dbReference type="ARBA" id="ARBA00022777"/>
    </source>
</evidence>
<evidence type="ECO:0000259" key="9">
    <source>
        <dbReference type="PROSITE" id="PS50816"/>
    </source>
</evidence>
<evidence type="ECO:0000256" key="4">
    <source>
        <dbReference type="ARBA" id="ARBA00022679"/>
    </source>
</evidence>
<dbReference type="PANTHER" id="PTHR43895">
    <property type="entry name" value="CALCIUM/CALMODULIN-DEPENDENT PROTEIN KINASE KINASE-RELATED"/>
    <property type="match status" value="1"/>
</dbReference>
<sequence length="285" mass="32156">AHSLLDDTTVAVKAIDKSKTVNAAMEPRIVHEIHAMHRLQHHPNILKIHKVLATKTKIYLIVDFAGGGELFSKLSRRGRLPESLAPRYFTQLVSALRFCHRHGYKLVMNAFDIISMSSGLDLRGLFETTSDKGRRGEKRFTFDKSVETVETKVKEVGLNLGFRVEVGKNGVIGLGWDTVVRFSSYNEILGEGFFADFAQVADDESRQFSWCAQRLAELDMVICQPTICYGGNVRNHQTMLIFFYMWVEIDVIEARGLDVGPRLVKKLVGFGDNRTSKIVARIACY</sequence>
<organism evidence="10 11">
    <name type="scientific">Cajanus cajan</name>
    <name type="common">Pigeon pea</name>
    <name type="synonym">Cajanus indicus</name>
    <dbReference type="NCBI Taxonomy" id="3821"/>
    <lineage>
        <taxon>Eukaryota</taxon>
        <taxon>Viridiplantae</taxon>
        <taxon>Streptophyta</taxon>
        <taxon>Embryophyta</taxon>
        <taxon>Tracheophyta</taxon>
        <taxon>Spermatophyta</taxon>
        <taxon>Magnoliopsida</taxon>
        <taxon>eudicotyledons</taxon>
        <taxon>Gunneridae</taxon>
        <taxon>Pentapetalae</taxon>
        <taxon>rosids</taxon>
        <taxon>fabids</taxon>
        <taxon>Fabales</taxon>
        <taxon>Fabaceae</taxon>
        <taxon>Papilionoideae</taxon>
        <taxon>50 kb inversion clade</taxon>
        <taxon>NPAAA clade</taxon>
        <taxon>indigoferoid/millettioid clade</taxon>
        <taxon>Phaseoleae</taxon>
        <taxon>Cajanus</taxon>
    </lineage>
</organism>
<evidence type="ECO:0000256" key="2">
    <source>
        <dbReference type="ARBA" id="ARBA00012513"/>
    </source>
</evidence>
<dbReference type="Pfam" id="PF00069">
    <property type="entry name" value="Pkinase"/>
    <property type="match status" value="1"/>
</dbReference>
<keyword evidence="11" id="KW-1185">Reference proteome</keyword>
<reference evidence="10" key="1">
    <citation type="journal article" date="2012" name="Nat. Biotechnol.">
        <title>Draft genome sequence of pigeonpea (Cajanus cajan), an orphan legume crop of resource-poor farmers.</title>
        <authorList>
            <person name="Varshney R.K."/>
            <person name="Chen W."/>
            <person name="Li Y."/>
            <person name="Bharti A.K."/>
            <person name="Saxena R.K."/>
            <person name="Schlueter J.A."/>
            <person name="Donoghue M.T."/>
            <person name="Azam S."/>
            <person name="Fan G."/>
            <person name="Whaley A.M."/>
            <person name="Farmer A.D."/>
            <person name="Sheridan J."/>
            <person name="Iwata A."/>
            <person name="Tuteja R."/>
            <person name="Penmetsa R.V."/>
            <person name="Wu W."/>
            <person name="Upadhyaya H.D."/>
            <person name="Yang S.P."/>
            <person name="Shah T."/>
            <person name="Saxena K.B."/>
            <person name="Michael T."/>
            <person name="McCombie W.R."/>
            <person name="Yang B."/>
            <person name="Zhang G."/>
            <person name="Yang H."/>
            <person name="Wang J."/>
            <person name="Spillane C."/>
            <person name="Cook D.R."/>
            <person name="May G.D."/>
            <person name="Xu X."/>
            <person name="Jackson S.A."/>
        </authorList>
    </citation>
    <scope>NUCLEOTIDE SEQUENCE [LARGE SCALE GENOMIC DNA]</scope>
</reference>
<dbReference type="AlphaFoldDB" id="A0A151QWH1"/>
<keyword evidence="4" id="KW-0808">Transferase</keyword>
<evidence type="ECO:0000256" key="7">
    <source>
        <dbReference type="ARBA" id="ARBA00022840"/>
    </source>
</evidence>
<dbReference type="PROSITE" id="PS50816">
    <property type="entry name" value="NAF"/>
    <property type="match status" value="1"/>
</dbReference>
<dbReference type="STRING" id="3821.A0A151QWH1"/>
<dbReference type="InterPro" id="IPR007402">
    <property type="entry name" value="DUF455"/>
</dbReference>
<gene>
    <name evidence="10" type="ORF">KK1_044341</name>
</gene>
<dbReference type="InterPro" id="IPR000719">
    <property type="entry name" value="Prot_kinase_dom"/>
</dbReference>
<dbReference type="OMA" id="VARIACY"/>
<evidence type="ECO:0000259" key="8">
    <source>
        <dbReference type="PROSITE" id="PS50011"/>
    </source>
</evidence>
<evidence type="ECO:0000256" key="1">
    <source>
        <dbReference type="ARBA" id="ARBA00001936"/>
    </source>
</evidence>
<evidence type="ECO:0000256" key="5">
    <source>
        <dbReference type="ARBA" id="ARBA00022741"/>
    </source>
</evidence>
<dbReference type="Gene3D" id="3.30.200.20">
    <property type="entry name" value="Phosphorylase Kinase, domain 1"/>
    <property type="match status" value="1"/>
</dbReference>
<dbReference type="CDD" id="cd12195">
    <property type="entry name" value="CIPK_C"/>
    <property type="match status" value="1"/>
</dbReference>
<dbReference type="GO" id="GO:0007165">
    <property type="term" value="P:signal transduction"/>
    <property type="evidence" value="ECO:0007669"/>
    <property type="project" value="InterPro"/>
</dbReference>
<dbReference type="Pfam" id="PF04305">
    <property type="entry name" value="DUF455"/>
    <property type="match status" value="1"/>
</dbReference>
<keyword evidence="5" id="KW-0547">Nucleotide-binding</keyword>
<accession>A0A151QWH1</accession>
<dbReference type="Gene3D" id="3.30.310.80">
    <property type="entry name" value="Kinase associated domain 1, KA1"/>
    <property type="match status" value="1"/>
</dbReference>
<proteinExistence type="predicted"/>
<dbReference type="Pfam" id="PF03822">
    <property type="entry name" value="NAF"/>
    <property type="match status" value="1"/>
</dbReference>
<dbReference type="GO" id="GO:0005524">
    <property type="term" value="F:ATP binding"/>
    <property type="evidence" value="ECO:0007669"/>
    <property type="project" value="UniProtKB-KW"/>
</dbReference>
<dbReference type="InterPro" id="IPR018451">
    <property type="entry name" value="NAF/FISL_domain"/>
</dbReference>
<keyword evidence="7" id="KW-0067">ATP-binding</keyword>
<dbReference type="SMART" id="SM00220">
    <property type="entry name" value="S_TKc"/>
    <property type="match status" value="1"/>
</dbReference>
<dbReference type="Gramene" id="C.cajan_45040.t">
    <property type="protein sequence ID" value="C.cajan_45040.t"/>
    <property type="gene ID" value="C.cajan_45040"/>
</dbReference>
<evidence type="ECO:0000256" key="3">
    <source>
        <dbReference type="ARBA" id="ARBA00022527"/>
    </source>
</evidence>
<name>A0A151QWH1_CAJCA</name>
<dbReference type="EC" id="2.7.11.1" evidence="2"/>
<dbReference type="EMBL" id="KQ484540">
    <property type="protein sequence ID" value="KYP34681.1"/>
    <property type="molecule type" value="Genomic_DNA"/>
</dbReference>
<keyword evidence="6 10" id="KW-0418">Kinase</keyword>
<dbReference type="InterPro" id="IPR011009">
    <property type="entry name" value="Kinase-like_dom_sf"/>
</dbReference>